<dbReference type="Gene3D" id="1.20.58.1000">
    <property type="entry name" value="Metal-sensitive repressor, helix protomer"/>
    <property type="match status" value="1"/>
</dbReference>
<proteinExistence type="predicted"/>
<dbReference type="CDD" id="cd10155">
    <property type="entry name" value="BsYrkD-like_DUF156"/>
    <property type="match status" value="1"/>
</dbReference>
<name>A0AAD2SWX4_STRCV</name>
<dbReference type="GO" id="GO:0046872">
    <property type="term" value="F:metal ion binding"/>
    <property type="evidence" value="ECO:0007669"/>
    <property type="project" value="InterPro"/>
</dbReference>
<dbReference type="Proteomes" id="UP000005070">
    <property type="component" value="Unassembled WGS sequence"/>
</dbReference>
<dbReference type="AlphaFoldDB" id="A0AAD2SWX4"/>
<dbReference type="GO" id="GO:0003677">
    <property type="term" value="F:DNA binding"/>
    <property type="evidence" value="ECO:0007669"/>
    <property type="project" value="InterPro"/>
</dbReference>
<organism evidence="1 2">
    <name type="scientific">Streptococcus constellatus subsp. constellatus SK53</name>
    <dbReference type="NCBI Taxonomy" id="1095730"/>
    <lineage>
        <taxon>Bacteria</taxon>
        <taxon>Bacillati</taxon>
        <taxon>Bacillota</taxon>
        <taxon>Bacilli</taxon>
        <taxon>Lactobacillales</taxon>
        <taxon>Streptococcaceae</taxon>
        <taxon>Streptococcus</taxon>
        <taxon>Streptococcus anginosus group</taxon>
    </lineage>
</organism>
<dbReference type="InterPro" id="IPR038390">
    <property type="entry name" value="Metal_Tscrpt_repr_sf"/>
</dbReference>
<dbReference type="EMBL" id="AICQ01000020">
    <property type="protein sequence ID" value="EID20878.1"/>
    <property type="molecule type" value="Genomic_DNA"/>
</dbReference>
<evidence type="ECO:0000313" key="1">
    <source>
        <dbReference type="EMBL" id="EID20878.1"/>
    </source>
</evidence>
<dbReference type="GO" id="GO:0045892">
    <property type="term" value="P:negative regulation of DNA-templated transcription"/>
    <property type="evidence" value="ECO:0007669"/>
    <property type="project" value="UniProtKB-ARBA"/>
</dbReference>
<evidence type="ECO:0008006" key="3">
    <source>
        <dbReference type="Google" id="ProtNLM"/>
    </source>
</evidence>
<feature type="non-terminal residue" evidence="1">
    <location>
        <position position="1"/>
    </location>
</feature>
<dbReference type="InterPro" id="IPR003735">
    <property type="entry name" value="Metal_Tscrpt_repr"/>
</dbReference>
<dbReference type="PANTHER" id="PTHR33677">
    <property type="entry name" value="TRANSCRIPTIONAL REPRESSOR FRMR-RELATED"/>
    <property type="match status" value="1"/>
</dbReference>
<accession>A0AAD2SWX4</accession>
<sequence length="125" mass="14796">FKIFITFLLNSFIIPQRKSGYFDKGDYSRYNVKKYTEDKNMTNSKLITRLKRSEGQLRGIQKMIEEERDCADVITQLTAVRSSVERVIELMITENLTECLNHPLDDPKAQKERLEKAVQYFIKRK</sequence>
<protein>
    <recommendedName>
        <fullName evidence="3">Copper-sensing transcriptional repressor CsoR</fullName>
    </recommendedName>
</protein>
<reference evidence="1 2" key="1">
    <citation type="submission" date="2012-01" db="EMBL/GenBank/DDBJ databases">
        <authorList>
            <person name="Harkins D.M."/>
            <person name="Madupu R."/>
            <person name="Durkin A.S."/>
            <person name="Torralba M."/>
            <person name="Methe B."/>
            <person name="Sutton G.G."/>
            <person name="Nelson K.E."/>
        </authorList>
    </citation>
    <scope>NUCLEOTIDE SEQUENCE [LARGE SCALE GENOMIC DNA]</scope>
    <source>
        <strain evidence="1 2">SK53</strain>
    </source>
</reference>
<evidence type="ECO:0000313" key="2">
    <source>
        <dbReference type="Proteomes" id="UP000005070"/>
    </source>
</evidence>
<gene>
    <name evidence="1" type="ORF">HMPREF1044_1611</name>
</gene>
<comment type="caution">
    <text evidence="1">The sequence shown here is derived from an EMBL/GenBank/DDBJ whole genome shotgun (WGS) entry which is preliminary data.</text>
</comment>
<dbReference type="Pfam" id="PF02583">
    <property type="entry name" value="Trns_repr_metal"/>
    <property type="match status" value="1"/>
</dbReference>
<dbReference type="PANTHER" id="PTHR33677:SF5">
    <property type="entry name" value="TRANSCRIPTIONAL REPRESSOR FRMR"/>
    <property type="match status" value="1"/>
</dbReference>